<evidence type="ECO:0000256" key="4">
    <source>
        <dbReference type="ARBA" id="ARBA00023136"/>
    </source>
</evidence>
<dbReference type="PROSITE" id="PS50076">
    <property type="entry name" value="DNAJ_2"/>
    <property type="match status" value="1"/>
</dbReference>
<dbReference type="SUPFAM" id="SSF46565">
    <property type="entry name" value="Chaperone J-domain"/>
    <property type="match status" value="1"/>
</dbReference>
<keyword evidence="4" id="KW-0472">Membrane</keyword>
<dbReference type="eggNOG" id="COG3339">
    <property type="taxonomic scope" value="Bacteria"/>
</dbReference>
<evidence type="ECO:0000313" key="7">
    <source>
        <dbReference type="EMBL" id="EIM65230.1"/>
    </source>
</evidence>
<dbReference type="Proteomes" id="UP000005778">
    <property type="component" value="Chromosome"/>
</dbReference>
<dbReference type="Pfam" id="PF00226">
    <property type="entry name" value="DnaJ"/>
    <property type="match status" value="1"/>
</dbReference>
<accession>I5B6W7</accession>
<evidence type="ECO:0000256" key="1">
    <source>
        <dbReference type="ARBA" id="ARBA00004127"/>
    </source>
</evidence>
<feature type="region of interest" description="Disordered" evidence="5">
    <location>
        <begin position="69"/>
        <end position="110"/>
    </location>
</feature>
<keyword evidence="8" id="KW-1185">Reference proteome</keyword>
<dbReference type="EMBL" id="CM001488">
    <property type="protein sequence ID" value="EIM65230.1"/>
    <property type="molecule type" value="Genomic_DNA"/>
</dbReference>
<dbReference type="PRINTS" id="PR00625">
    <property type="entry name" value="JDOMAIN"/>
</dbReference>
<evidence type="ECO:0000313" key="8">
    <source>
        <dbReference type="Proteomes" id="UP000005778"/>
    </source>
</evidence>
<proteinExistence type="predicted"/>
<dbReference type="eggNOG" id="COG0484">
    <property type="taxonomic scope" value="Bacteria"/>
</dbReference>
<evidence type="ECO:0000256" key="5">
    <source>
        <dbReference type="SAM" id="MobiDB-lite"/>
    </source>
</evidence>
<dbReference type="AlphaFoldDB" id="I5B6W7"/>
<feature type="compositionally biased region" description="Polar residues" evidence="5">
    <location>
        <begin position="80"/>
        <end position="99"/>
    </location>
</feature>
<dbReference type="InterPro" id="IPR001623">
    <property type="entry name" value="DnaJ_domain"/>
</dbReference>
<evidence type="ECO:0000256" key="3">
    <source>
        <dbReference type="ARBA" id="ARBA00022989"/>
    </source>
</evidence>
<keyword evidence="3" id="KW-1133">Transmembrane helix</keyword>
<keyword evidence="2" id="KW-0812">Transmembrane</keyword>
<comment type="subcellular location">
    <subcellularLocation>
        <location evidence="1">Endomembrane system</location>
        <topology evidence="1">Multi-pass membrane protein</topology>
    </subcellularLocation>
</comment>
<dbReference type="InterPro" id="IPR052276">
    <property type="entry name" value="Diphthamide-biosynth_chaperone"/>
</dbReference>
<dbReference type="InterPro" id="IPR010652">
    <property type="entry name" value="DUF1232"/>
</dbReference>
<name>I5B6W7_9BACT</name>
<dbReference type="InterPro" id="IPR036869">
    <property type="entry name" value="J_dom_sf"/>
</dbReference>
<dbReference type="Gene3D" id="1.10.287.110">
    <property type="entry name" value="DnaJ domain"/>
    <property type="match status" value="1"/>
</dbReference>
<feature type="domain" description="J" evidence="6">
    <location>
        <begin position="113"/>
        <end position="176"/>
    </location>
</feature>
<dbReference type="HOGENOM" id="CLU_1522809_0_0_7"/>
<reference evidence="7 8" key="2">
    <citation type="submission" date="2012-02" db="EMBL/GenBank/DDBJ databases">
        <title>Improved High-Quality Draft sequence of Desulfobacter postgatei 2ac9.</title>
        <authorList>
            <consortium name="US DOE Joint Genome Institute"/>
            <person name="Lucas S."/>
            <person name="Han J."/>
            <person name="Lapidus A."/>
            <person name="Cheng J.-F."/>
            <person name="Goodwin L."/>
            <person name="Pitluck S."/>
            <person name="Peters L."/>
            <person name="Ovchinnikova G."/>
            <person name="Held B."/>
            <person name="Detter J.C."/>
            <person name="Han C."/>
            <person name="Tapia R."/>
            <person name="Land M."/>
            <person name="Hauser L."/>
            <person name="Kyrpides N."/>
            <person name="Ivanova N."/>
            <person name="Pagani I."/>
            <person name="Orellana R."/>
            <person name="Lovley D."/>
            <person name="Woyke T."/>
        </authorList>
    </citation>
    <scope>NUCLEOTIDE SEQUENCE [LARGE SCALE GENOMIC DNA]</scope>
    <source>
        <strain evidence="7 8">2ac9</strain>
    </source>
</reference>
<dbReference type="Pfam" id="PF06803">
    <property type="entry name" value="DUF1232"/>
    <property type="match status" value="1"/>
</dbReference>
<dbReference type="PANTHER" id="PTHR44240">
    <property type="entry name" value="DNAJ DOMAIN (PROKARYOTIC HEAT SHOCK PROTEIN)-RELATED"/>
    <property type="match status" value="1"/>
</dbReference>
<gene>
    <name evidence="7" type="ORF">DespoDRAFT_03468</name>
</gene>
<dbReference type="SMART" id="SM00271">
    <property type="entry name" value="DnaJ"/>
    <property type="match status" value="1"/>
</dbReference>
<dbReference type="STRING" id="879212.DespoDRAFT_03468"/>
<dbReference type="GO" id="GO:0012505">
    <property type="term" value="C:endomembrane system"/>
    <property type="evidence" value="ECO:0007669"/>
    <property type="project" value="UniProtKB-SubCell"/>
</dbReference>
<organism evidence="7 8">
    <name type="scientific">Desulfobacter postgatei 2ac9</name>
    <dbReference type="NCBI Taxonomy" id="879212"/>
    <lineage>
        <taxon>Bacteria</taxon>
        <taxon>Pseudomonadati</taxon>
        <taxon>Thermodesulfobacteriota</taxon>
        <taxon>Desulfobacteria</taxon>
        <taxon>Desulfobacterales</taxon>
        <taxon>Desulfobacteraceae</taxon>
        <taxon>Desulfobacter</taxon>
    </lineage>
</organism>
<evidence type="ECO:0000256" key="2">
    <source>
        <dbReference type="ARBA" id="ARBA00022692"/>
    </source>
</evidence>
<dbReference type="CDD" id="cd06257">
    <property type="entry name" value="DnaJ"/>
    <property type="match status" value="1"/>
</dbReference>
<sequence length="176" mass="19609">MTMATLVKFILVLLGLAYLISPADLIPEMYLPLVGWIDDSLVMVCLYHLIRYGRLPSFLFKKGGKQSFGKNDKGPEPTGTFKQGAQNQSSYRSNTTGKSTKGEKSAKPGTLKSPYDILGVDSSASWSDIQTAYKNKAKQYHPDKLSHLGEDFSTLANEKFLEIQQAYAELKSIYNR</sequence>
<protein>
    <submittedName>
        <fullName evidence="7">DnaJ-class molecular chaperone with C-terminal Zn finger domain</fullName>
    </submittedName>
</protein>
<reference evidence="7 8" key="1">
    <citation type="submission" date="2011-09" db="EMBL/GenBank/DDBJ databases">
        <authorList>
            <consortium name="US DOE Joint Genome Institute (JGI-PGF)"/>
            <person name="Lucas S."/>
            <person name="Han J."/>
            <person name="Lapidus A."/>
            <person name="Cheng J.-F."/>
            <person name="Goodwin L."/>
            <person name="Pitluck S."/>
            <person name="Peters L."/>
            <person name="Land M.L."/>
            <person name="Hauser L."/>
            <person name="Orellana R."/>
            <person name="Lovley D."/>
            <person name="Woyke T.J."/>
        </authorList>
    </citation>
    <scope>NUCLEOTIDE SEQUENCE [LARGE SCALE GENOMIC DNA]</scope>
    <source>
        <strain evidence="7 8">2ac9</strain>
    </source>
</reference>
<evidence type="ECO:0000259" key="6">
    <source>
        <dbReference type="PROSITE" id="PS50076"/>
    </source>
</evidence>
<dbReference type="PANTHER" id="PTHR44240:SF10">
    <property type="entry name" value="J DOMAIN-CONTAINING PROTEIN"/>
    <property type="match status" value="1"/>
</dbReference>